<keyword evidence="8" id="KW-0902">Two-component regulatory system</keyword>
<evidence type="ECO:0000256" key="6">
    <source>
        <dbReference type="ARBA" id="ARBA00022777"/>
    </source>
</evidence>
<dbReference type="InterPro" id="IPR036890">
    <property type="entry name" value="HATPase_C_sf"/>
</dbReference>
<gene>
    <name evidence="10" type="ORF">V5G21_17895</name>
</gene>
<sequence length="379" mass="43247">MCKLSQNQKAAPIGSNQVRQMAKSVDVHDDHLLYIKEPPDVAHSMFSFIKAMDIPYLKVDECFRQLHWSESFVHLTDLAEKDLEEQTLAELGVSDHLLHFINEQLSISVGRGNQIVKNCYEDDDATIKVTVFPERGTYAFVYYVLLEDLTVKRKFEELVTFQHQMQAVSHIAASVAHELRNPLSVIKGFLQLSHLTSDFQKYYNTIISELNRMNVIIEDFLSVSRKKNDRKWQSPAQLLQSLAELMRAECSLHSVEFQLDIEETFAICHVNESMFKQVMLNLLRNSIEAYEEQSTGRRLEIRSREVGEQVVIELIDNGKGMPDTVLSQLGKPFFTTKEKGTGVGIPLCKKIIEDHGGTFDIQSEANVGTRIEMILPLLV</sequence>
<keyword evidence="5" id="KW-0547">Nucleotide-binding</keyword>
<dbReference type="InterPro" id="IPR036097">
    <property type="entry name" value="HisK_dim/P_sf"/>
</dbReference>
<keyword evidence="7" id="KW-0067">ATP-binding</keyword>
<evidence type="ECO:0000256" key="5">
    <source>
        <dbReference type="ARBA" id="ARBA00022741"/>
    </source>
</evidence>
<evidence type="ECO:0000259" key="9">
    <source>
        <dbReference type="PROSITE" id="PS50109"/>
    </source>
</evidence>
<evidence type="ECO:0000256" key="2">
    <source>
        <dbReference type="ARBA" id="ARBA00012438"/>
    </source>
</evidence>
<dbReference type="SUPFAM" id="SSF55874">
    <property type="entry name" value="ATPase domain of HSP90 chaperone/DNA topoisomerase II/histidine kinase"/>
    <property type="match status" value="1"/>
</dbReference>
<dbReference type="InterPro" id="IPR004358">
    <property type="entry name" value="Sig_transdc_His_kin-like_C"/>
</dbReference>
<proteinExistence type="predicted"/>
<dbReference type="CDD" id="cd00082">
    <property type="entry name" value="HisKA"/>
    <property type="match status" value="1"/>
</dbReference>
<dbReference type="SUPFAM" id="SSF47384">
    <property type="entry name" value="Homodimeric domain of signal transducing histidine kinase"/>
    <property type="match status" value="1"/>
</dbReference>
<evidence type="ECO:0000313" key="10">
    <source>
        <dbReference type="EMBL" id="WWA29571.1"/>
    </source>
</evidence>
<dbReference type="Pfam" id="PF02518">
    <property type="entry name" value="HATPase_c"/>
    <property type="match status" value="1"/>
</dbReference>
<dbReference type="Pfam" id="PF00512">
    <property type="entry name" value="HisKA"/>
    <property type="match status" value="1"/>
</dbReference>
<protein>
    <recommendedName>
        <fullName evidence="2">histidine kinase</fullName>
        <ecNumber evidence="2">2.7.13.3</ecNumber>
    </recommendedName>
</protein>
<dbReference type="InterPro" id="IPR003594">
    <property type="entry name" value="HATPase_dom"/>
</dbReference>
<dbReference type="PANTHER" id="PTHR43065:SF10">
    <property type="entry name" value="PEROXIDE STRESS-ACTIVATED HISTIDINE KINASE MAK3"/>
    <property type="match status" value="1"/>
</dbReference>
<dbReference type="Gene3D" id="1.10.287.130">
    <property type="match status" value="1"/>
</dbReference>
<dbReference type="InterPro" id="IPR003661">
    <property type="entry name" value="HisK_dim/P_dom"/>
</dbReference>
<evidence type="ECO:0000313" key="11">
    <source>
        <dbReference type="Proteomes" id="UP001341136"/>
    </source>
</evidence>
<evidence type="ECO:0000256" key="4">
    <source>
        <dbReference type="ARBA" id="ARBA00022679"/>
    </source>
</evidence>
<dbReference type="EC" id="2.7.13.3" evidence="2"/>
<feature type="domain" description="Histidine kinase" evidence="9">
    <location>
        <begin position="174"/>
        <end position="379"/>
    </location>
</feature>
<keyword evidence="11" id="KW-1185">Reference proteome</keyword>
<name>A0ABZ2CUP4_9BACI</name>
<dbReference type="EMBL" id="CP144921">
    <property type="protein sequence ID" value="WWA29571.1"/>
    <property type="molecule type" value="Genomic_DNA"/>
</dbReference>
<dbReference type="PROSITE" id="PS50109">
    <property type="entry name" value="HIS_KIN"/>
    <property type="match status" value="1"/>
</dbReference>
<dbReference type="Proteomes" id="UP001341136">
    <property type="component" value="Chromosome"/>
</dbReference>
<organism evidence="10 11">
    <name type="scientific">Shouchella rhizosphaerae</name>
    <dbReference type="NCBI Taxonomy" id="866786"/>
    <lineage>
        <taxon>Bacteria</taxon>
        <taxon>Bacillati</taxon>
        <taxon>Bacillota</taxon>
        <taxon>Bacilli</taxon>
        <taxon>Bacillales</taxon>
        <taxon>Bacillaceae</taxon>
        <taxon>Shouchella</taxon>
    </lineage>
</organism>
<dbReference type="PRINTS" id="PR00344">
    <property type="entry name" value="BCTRLSENSOR"/>
</dbReference>
<evidence type="ECO:0000256" key="7">
    <source>
        <dbReference type="ARBA" id="ARBA00022840"/>
    </source>
</evidence>
<dbReference type="SMART" id="SM00388">
    <property type="entry name" value="HisKA"/>
    <property type="match status" value="1"/>
</dbReference>
<keyword evidence="3" id="KW-0597">Phosphoprotein</keyword>
<dbReference type="RefSeq" id="WP_011246544.1">
    <property type="nucleotide sequence ID" value="NZ_CP144921.1"/>
</dbReference>
<dbReference type="GO" id="GO:0016301">
    <property type="term" value="F:kinase activity"/>
    <property type="evidence" value="ECO:0007669"/>
    <property type="project" value="UniProtKB-KW"/>
</dbReference>
<evidence type="ECO:0000256" key="8">
    <source>
        <dbReference type="ARBA" id="ARBA00023012"/>
    </source>
</evidence>
<dbReference type="PANTHER" id="PTHR43065">
    <property type="entry name" value="SENSOR HISTIDINE KINASE"/>
    <property type="match status" value="1"/>
</dbReference>
<dbReference type="SMART" id="SM00387">
    <property type="entry name" value="HATPase_c"/>
    <property type="match status" value="1"/>
</dbReference>
<reference evidence="10 11" key="1">
    <citation type="submission" date="2024-01" db="EMBL/GenBank/DDBJ databases">
        <title>Culturomics analysis of mouse respiratory tract.</title>
        <authorList>
            <person name="Phillips A.M."/>
            <person name="Collette N.M."/>
            <person name="Mageeney C.M."/>
            <person name="Sinha A."/>
            <person name="Hern K.E."/>
            <person name="Arkin A.P."/>
            <person name="Williams K.P."/>
            <person name="Branda S."/>
        </authorList>
    </citation>
    <scope>NUCLEOTIDE SEQUENCE [LARGE SCALE GENOMIC DNA]</scope>
    <source>
        <strain evidence="10 11">CP20</strain>
    </source>
</reference>
<dbReference type="CDD" id="cd00075">
    <property type="entry name" value="HATPase"/>
    <property type="match status" value="1"/>
</dbReference>
<keyword evidence="6 10" id="KW-0418">Kinase</keyword>
<evidence type="ECO:0000256" key="1">
    <source>
        <dbReference type="ARBA" id="ARBA00000085"/>
    </source>
</evidence>
<dbReference type="Gene3D" id="3.30.565.10">
    <property type="entry name" value="Histidine kinase-like ATPase, C-terminal domain"/>
    <property type="match status" value="1"/>
</dbReference>
<accession>A0ABZ2CUP4</accession>
<dbReference type="InterPro" id="IPR005467">
    <property type="entry name" value="His_kinase_dom"/>
</dbReference>
<comment type="catalytic activity">
    <reaction evidence="1">
        <text>ATP + protein L-histidine = ADP + protein N-phospho-L-histidine.</text>
        <dbReference type="EC" id="2.7.13.3"/>
    </reaction>
</comment>
<keyword evidence="4" id="KW-0808">Transferase</keyword>
<evidence type="ECO:0000256" key="3">
    <source>
        <dbReference type="ARBA" id="ARBA00022553"/>
    </source>
</evidence>